<name>A0AAN6RCK3_9PLEO</name>
<dbReference type="Pfam" id="PF02137">
    <property type="entry name" value="A_deamin"/>
    <property type="match status" value="1"/>
</dbReference>
<dbReference type="GO" id="GO:0002100">
    <property type="term" value="P:tRNA wobble adenosine to inosine editing"/>
    <property type="evidence" value="ECO:0007669"/>
    <property type="project" value="InterPro"/>
</dbReference>
<gene>
    <name evidence="3" type="ORF">GRF29_216g805959</name>
</gene>
<dbReference type="InterPro" id="IPR042935">
    <property type="entry name" value="Tad1"/>
</dbReference>
<organism evidence="3 4">
    <name type="scientific">Pseudopithomyces chartarum</name>
    <dbReference type="NCBI Taxonomy" id="1892770"/>
    <lineage>
        <taxon>Eukaryota</taxon>
        <taxon>Fungi</taxon>
        <taxon>Dikarya</taxon>
        <taxon>Ascomycota</taxon>
        <taxon>Pezizomycotina</taxon>
        <taxon>Dothideomycetes</taxon>
        <taxon>Pleosporomycetidae</taxon>
        <taxon>Pleosporales</taxon>
        <taxon>Massarineae</taxon>
        <taxon>Didymosphaeriaceae</taxon>
        <taxon>Pseudopithomyces</taxon>
    </lineage>
</organism>
<evidence type="ECO:0000313" key="3">
    <source>
        <dbReference type="EMBL" id="KAK3197638.1"/>
    </source>
</evidence>
<protein>
    <recommendedName>
        <fullName evidence="2">A to I editase domain-containing protein</fullName>
    </recommendedName>
</protein>
<dbReference type="PROSITE" id="PS50141">
    <property type="entry name" value="A_DEAMIN_EDITASE"/>
    <property type="match status" value="1"/>
</dbReference>
<evidence type="ECO:0000256" key="1">
    <source>
        <dbReference type="SAM" id="MobiDB-lite"/>
    </source>
</evidence>
<dbReference type="Proteomes" id="UP001280581">
    <property type="component" value="Unassembled WGS sequence"/>
</dbReference>
<dbReference type="AlphaFoldDB" id="A0AAN6RCK3"/>
<evidence type="ECO:0000313" key="4">
    <source>
        <dbReference type="Proteomes" id="UP001280581"/>
    </source>
</evidence>
<feature type="compositionally biased region" description="Polar residues" evidence="1">
    <location>
        <begin position="173"/>
        <end position="187"/>
    </location>
</feature>
<comment type="caution">
    <text evidence="3">The sequence shown here is derived from an EMBL/GenBank/DDBJ whole genome shotgun (WGS) entry which is preliminary data.</text>
</comment>
<dbReference type="PANTHER" id="PTHR47803">
    <property type="entry name" value="TRNA-SPECIFIC ADENOSINE DEAMINASE 1"/>
    <property type="match status" value="1"/>
</dbReference>
<evidence type="ECO:0000259" key="2">
    <source>
        <dbReference type="PROSITE" id="PS50141"/>
    </source>
</evidence>
<accession>A0AAN6RCK3</accession>
<dbReference type="GO" id="GO:0003723">
    <property type="term" value="F:RNA binding"/>
    <property type="evidence" value="ECO:0007669"/>
    <property type="project" value="InterPro"/>
</dbReference>
<dbReference type="GO" id="GO:0043829">
    <property type="term" value="F:tRNA-specific adenosine-37 deaminase activity"/>
    <property type="evidence" value="ECO:0007669"/>
    <property type="project" value="TreeGrafter"/>
</dbReference>
<feature type="domain" description="A to I editase" evidence="2">
    <location>
        <begin position="66"/>
        <end position="172"/>
    </location>
</feature>
<dbReference type="EMBL" id="WVTA01000018">
    <property type="protein sequence ID" value="KAK3197638.1"/>
    <property type="molecule type" value="Genomic_DNA"/>
</dbReference>
<dbReference type="InterPro" id="IPR002466">
    <property type="entry name" value="A_deamin"/>
</dbReference>
<reference evidence="3 4" key="1">
    <citation type="submission" date="2021-02" db="EMBL/GenBank/DDBJ databases">
        <title>Genome assembly of Pseudopithomyces chartarum.</title>
        <authorList>
            <person name="Jauregui R."/>
            <person name="Singh J."/>
            <person name="Voisey C."/>
        </authorList>
    </citation>
    <scope>NUCLEOTIDE SEQUENCE [LARGE SCALE GENOMIC DNA]</scope>
    <source>
        <strain evidence="3 4">AGR01</strain>
    </source>
</reference>
<feature type="region of interest" description="Disordered" evidence="1">
    <location>
        <begin position="173"/>
        <end position="197"/>
    </location>
</feature>
<keyword evidence="4" id="KW-1185">Reference proteome</keyword>
<proteinExistence type="predicted"/>
<dbReference type="PANTHER" id="PTHR47803:SF1">
    <property type="entry name" value="TRNA-SPECIFIC ADENOSINE DEAMINASE 1"/>
    <property type="match status" value="1"/>
</dbReference>
<sequence>MTPDPDAVADCVLVTFDQLPEKRKPRPESDAAREWVPLAGIVLADKGEYLIPQALQGEDGTLSCVSLGTGMKCLPSNKLPRAHGNALHDWHAEVLAIRAFNRFLLDELLATLSPSHPPSAFLRLRSIEERTPSEPQPFALREDLQIHMYCSEAPCGDASMELTISLQEDATPWTSPIPTVSSAQSTPDDPVPSALRGRSHFSHLGLVRCKPSRPDAR</sequence>